<dbReference type="Pfam" id="PF08487">
    <property type="entry name" value="VIT"/>
    <property type="match status" value="1"/>
</dbReference>
<dbReference type="PROSITE" id="PS51468">
    <property type="entry name" value="VIT"/>
    <property type="match status" value="1"/>
</dbReference>
<dbReference type="SUPFAM" id="SSF53300">
    <property type="entry name" value="vWA-like"/>
    <property type="match status" value="1"/>
</dbReference>
<feature type="domain" description="VIT" evidence="3">
    <location>
        <begin position="10"/>
        <end position="138"/>
    </location>
</feature>
<feature type="domain" description="VWFA" evidence="2">
    <location>
        <begin position="292"/>
        <end position="459"/>
    </location>
</feature>
<evidence type="ECO:0000313" key="4">
    <source>
        <dbReference type="EMBL" id="MDC0684794.1"/>
    </source>
</evidence>
<sequence length="886" mass="92463">MNPSHDPSHPSPISCLRSSEGHPVPLLGVSLSGEVLGGAARLVVRQRYRNEERRPIEAIYTFPLPGEASIAGFAMECAGRRLEGEVKEREEAFQAYDEAIATGHGAALLDEERRNVFTASVGNLLPGEETVVEVAFVQALTADEGALRLMIPTLVAPRYMPGATGGDRTAHGVHAPTGDVPDADRISPEIARVDYGITVDIVFDLGRDVAIESPSHALSVRREEGYRQRVSLRNDKAALDRDIVLLAAGAPGVQAGVVCDRTPGQEGTFALTVVPDLFDTHAHAKRASSRRDVVFVVDVSGSMQGESIDQAKRALRLCLRHLAEGDRFGVIAFSSGFRALEPSLAPFTQATLKAADAFVEGLRADGGTEMLEPLLAAMGMLGDAERDRVVVLLTDGQVGNEAQIVERVVERGKGVRIYTFGIGTNVSDVLVNDLARRTEGAAEFIHPGERIDEKVTAQFARATAVRVTGLEARFEGIDVGELAPAERPALVDGEPWVLYGRYGQPGMGRLSLRGTLRGERFHLDVPVELAAEASRPGLEALWAGARVRELEESERALSGKRAEAMRKRIVDLAVRHRVASKHASFVVIERRTGDRRAHGQPEARPVPVSAPAGWGMSSHRGPAAPAVYAAMSMGGGGPMIGGPVVMRARASAAAPGAPAPAAPAAPPRSTPAASGLLARAKQLFQPSARAAAAGGSDERSVSWVAPPAAAAPGGPPHPVPPPAPAAAPAPQHVPPPAAAVAPAPSAAPGVPPQGHGLGSLFEEQLASGLWERGDSTDLGRLTSTAACLAACHDQGVDSAHPIYGAQVAKAIEALCSLAGALLQRGGADGEVAAALAAAYLAASGRRLRAQVRDAVAAAAPEAVRALLGELGDAAALRRRVDALRGA</sequence>
<evidence type="ECO:0000259" key="2">
    <source>
        <dbReference type="PROSITE" id="PS50234"/>
    </source>
</evidence>
<feature type="compositionally biased region" description="Pro residues" evidence="1">
    <location>
        <begin position="713"/>
        <end position="737"/>
    </location>
</feature>
<dbReference type="Gene3D" id="3.40.50.410">
    <property type="entry name" value="von Willebrand factor, type A domain"/>
    <property type="match status" value="1"/>
</dbReference>
<dbReference type="InterPro" id="IPR013694">
    <property type="entry name" value="VIT"/>
</dbReference>
<evidence type="ECO:0000313" key="5">
    <source>
        <dbReference type="Proteomes" id="UP001217485"/>
    </source>
</evidence>
<feature type="compositionally biased region" description="Low complexity" evidence="1">
    <location>
        <begin position="738"/>
        <end position="754"/>
    </location>
</feature>
<organism evidence="4 5">
    <name type="scientific">Sorangium atrum</name>
    <dbReference type="NCBI Taxonomy" id="2995308"/>
    <lineage>
        <taxon>Bacteria</taxon>
        <taxon>Pseudomonadati</taxon>
        <taxon>Myxococcota</taxon>
        <taxon>Polyangia</taxon>
        <taxon>Polyangiales</taxon>
        <taxon>Polyangiaceae</taxon>
        <taxon>Sorangium</taxon>
    </lineage>
</organism>
<dbReference type="EMBL" id="JAQNDK010000006">
    <property type="protein sequence ID" value="MDC0684794.1"/>
    <property type="molecule type" value="Genomic_DNA"/>
</dbReference>
<gene>
    <name evidence="4" type="ORF">POL72_44165</name>
</gene>
<feature type="compositionally biased region" description="Basic and acidic residues" evidence="1">
    <location>
        <begin position="590"/>
        <end position="601"/>
    </location>
</feature>
<dbReference type="InterPro" id="IPR002035">
    <property type="entry name" value="VWF_A"/>
</dbReference>
<proteinExistence type="predicted"/>
<feature type="region of interest" description="Disordered" evidence="1">
    <location>
        <begin position="590"/>
        <end position="612"/>
    </location>
</feature>
<accession>A0ABT5CG60</accession>
<dbReference type="Pfam" id="PF13768">
    <property type="entry name" value="VWA_3"/>
    <property type="match status" value="1"/>
</dbReference>
<name>A0ABT5CG60_9BACT</name>
<reference evidence="4 5" key="1">
    <citation type="submission" date="2023-01" db="EMBL/GenBank/DDBJ databases">
        <title>Minimal conservation of predation-associated metabolite biosynthetic gene clusters underscores biosynthetic potential of Myxococcota including descriptions for ten novel species: Archangium lansinium sp. nov., Myxococcus landrumus sp. nov., Nannocystis bai.</title>
        <authorList>
            <person name="Ahearne A."/>
            <person name="Stevens C."/>
            <person name="Dowd S."/>
        </authorList>
    </citation>
    <scope>NUCLEOTIDE SEQUENCE [LARGE SCALE GENOMIC DNA]</scope>
    <source>
        <strain evidence="4 5">WIWO2</strain>
    </source>
</reference>
<dbReference type="RefSeq" id="WP_272102925.1">
    <property type="nucleotide sequence ID" value="NZ_JAQNDK010000006.1"/>
</dbReference>
<comment type="caution">
    <text evidence="4">The sequence shown here is derived from an EMBL/GenBank/DDBJ whole genome shotgun (WGS) entry which is preliminary data.</text>
</comment>
<evidence type="ECO:0000259" key="3">
    <source>
        <dbReference type="PROSITE" id="PS51468"/>
    </source>
</evidence>
<dbReference type="SMART" id="SM00609">
    <property type="entry name" value="VIT"/>
    <property type="match status" value="1"/>
</dbReference>
<evidence type="ECO:0000256" key="1">
    <source>
        <dbReference type="SAM" id="MobiDB-lite"/>
    </source>
</evidence>
<dbReference type="SMART" id="SM00327">
    <property type="entry name" value="VWA"/>
    <property type="match status" value="1"/>
</dbReference>
<dbReference type="PROSITE" id="PS50234">
    <property type="entry name" value="VWFA"/>
    <property type="match status" value="1"/>
</dbReference>
<keyword evidence="5" id="KW-1185">Reference proteome</keyword>
<protein>
    <submittedName>
        <fullName evidence="4">VIT domain-containing protein</fullName>
    </submittedName>
</protein>
<dbReference type="PANTHER" id="PTHR45737:SF6">
    <property type="entry name" value="VON WILLEBRAND FACTOR A DOMAIN-CONTAINING PROTEIN 5A"/>
    <property type="match status" value="1"/>
</dbReference>
<dbReference type="Proteomes" id="UP001217485">
    <property type="component" value="Unassembled WGS sequence"/>
</dbReference>
<dbReference type="InterPro" id="IPR036465">
    <property type="entry name" value="vWFA_dom_sf"/>
</dbReference>
<feature type="region of interest" description="Disordered" evidence="1">
    <location>
        <begin position="688"/>
        <end position="758"/>
    </location>
</feature>
<dbReference type="PANTHER" id="PTHR45737">
    <property type="entry name" value="VON WILLEBRAND FACTOR A DOMAIN-CONTAINING PROTEIN 5A"/>
    <property type="match status" value="1"/>
</dbReference>